<feature type="region of interest" description="Disordered" evidence="1">
    <location>
        <begin position="1"/>
        <end position="21"/>
    </location>
</feature>
<accession>A0ABM9TTN2</accession>
<keyword evidence="3" id="KW-0540">Nuclease</keyword>
<dbReference type="RefSeq" id="WP_260833707.1">
    <property type="nucleotide sequence ID" value="NZ_CVMG01000067.1"/>
</dbReference>
<organism evidence="3 4">
    <name type="scientific">Yersinia wautersii</name>
    <dbReference type="NCBI Taxonomy" id="1341643"/>
    <lineage>
        <taxon>Bacteria</taxon>
        <taxon>Pseudomonadati</taxon>
        <taxon>Pseudomonadota</taxon>
        <taxon>Gammaproteobacteria</taxon>
        <taxon>Enterobacterales</taxon>
        <taxon>Yersiniaceae</taxon>
        <taxon>Yersinia</taxon>
    </lineage>
</organism>
<keyword evidence="4" id="KW-1185">Reference proteome</keyword>
<sequence>MREREQRSSPDQPRPGGIREKEKLEKLVFSGDVVMLSDMYGPARLFYINGEGQLMSADPHAFRFEGAAKIIKAFDDSVKCRNYQRTGGKPRSTQTRRLKSTTNTIPDRSMVTRASDESGRVLSAKWQSVTDSAKTLWEATPFTHDKATTEAARGRIADGAVGTLEGLGTLMGPSAQEYMAGTFNPEQAAINKVRQQNQQAAGKAIYDNTKGAVTDAYQRNGLAGAAAMVVTASVAELAGTKGLGTVEKVGTLGDVAKLGKAVELEKLEGYLGTYKGQKVLLQNVDVVKMDYFRRDRAEAAMLRSQFRSVRTKFVKSIANNPDVAKRFTLEQIDGLSNGITPSGWVVHHKLPLDDSGTNALDNLVLIKDSPEHTVLTNAQKKITNGLPHEASKEVLWPIPQGLVYP</sequence>
<keyword evidence="3" id="KW-0378">Hydrolase</keyword>
<evidence type="ECO:0000259" key="2">
    <source>
        <dbReference type="Pfam" id="PF26362"/>
    </source>
</evidence>
<dbReference type="InterPro" id="IPR044925">
    <property type="entry name" value="His-Me_finger_sf"/>
</dbReference>
<keyword evidence="3" id="KW-0255">Endonuclease</keyword>
<protein>
    <submittedName>
        <fullName evidence="3">HNH endonuclease domain-containing protein</fullName>
    </submittedName>
</protein>
<dbReference type="InterPro" id="IPR058406">
    <property type="entry name" value="DUF8093"/>
</dbReference>
<gene>
    <name evidence="3" type="ORF">ERS008478_04345</name>
</gene>
<dbReference type="CDD" id="cd00085">
    <property type="entry name" value="HNHc"/>
    <property type="match status" value="1"/>
</dbReference>
<dbReference type="Proteomes" id="UP000047420">
    <property type="component" value="Unassembled WGS sequence"/>
</dbReference>
<dbReference type="PANTHER" id="PTHR34319:SF7">
    <property type="entry name" value="HNH ENDONUCLEASE DOMAIN-CONTAINING PROTEIN"/>
    <property type="match status" value="1"/>
</dbReference>
<dbReference type="Pfam" id="PF26362">
    <property type="entry name" value="DUF8093"/>
    <property type="match status" value="1"/>
</dbReference>
<dbReference type="SUPFAM" id="SSF54060">
    <property type="entry name" value="His-Me finger endonucleases"/>
    <property type="match status" value="1"/>
</dbReference>
<dbReference type="InterPro" id="IPR003615">
    <property type="entry name" value="HNH_nuc"/>
</dbReference>
<evidence type="ECO:0000313" key="4">
    <source>
        <dbReference type="Proteomes" id="UP000047420"/>
    </source>
</evidence>
<name>A0ABM9TTN2_9GAMM</name>
<feature type="domain" description="DUF8093" evidence="2">
    <location>
        <begin position="1"/>
        <end position="94"/>
    </location>
</feature>
<evidence type="ECO:0000313" key="3">
    <source>
        <dbReference type="EMBL" id="CRG52659.1"/>
    </source>
</evidence>
<reference evidence="3 4" key="1">
    <citation type="submission" date="2015-03" db="EMBL/GenBank/DDBJ databases">
        <authorList>
            <consortium name="Pathogen Informatics"/>
            <person name="Murphy D."/>
        </authorList>
    </citation>
    <scope>NUCLEOTIDE SEQUENCE [LARGE SCALE GENOMIC DNA]</scope>
    <source>
        <strain evidence="3 4">WP-931201</strain>
    </source>
</reference>
<proteinExistence type="predicted"/>
<dbReference type="InterPro" id="IPR052947">
    <property type="entry name" value="T6SS_Hcp1_domain"/>
</dbReference>
<evidence type="ECO:0000256" key="1">
    <source>
        <dbReference type="SAM" id="MobiDB-lite"/>
    </source>
</evidence>
<dbReference type="PANTHER" id="PTHR34319">
    <property type="entry name" value="MAJOR EXPORTED PROTEIN"/>
    <property type="match status" value="1"/>
</dbReference>
<dbReference type="EMBL" id="CVMG01000067">
    <property type="protein sequence ID" value="CRG52659.1"/>
    <property type="molecule type" value="Genomic_DNA"/>
</dbReference>
<comment type="caution">
    <text evidence="3">The sequence shown here is derived from an EMBL/GenBank/DDBJ whole genome shotgun (WGS) entry which is preliminary data.</text>
</comment>
<dbReference type="GO" id="GO:0004519">
    <property type="term" value="F:endonuclease activity"/>
    <property type="evidence" value="ECO:0007669"/>
    <property type="project" value="UniProtKB-KW"/>
</dbReference>